<protein>
    <submittedName>
        <fullName evidence="6">Flavin reductase family protein</fullName>
    </submittedName>
</protein>
<dbReference type="SUPFAM" id="SSF50475">
    <property type="entry name" value="FMN-binding split barrel"/>
    <property type="match status" value="1"/>
</dbReference>
<dbReference type="Proteomes" id="UP000624703">
    <property type="component" value="Unassembled WGS sequence"/>
</dbReference>
<evidence type="ECO:0000256" key="2">
    <source>
        <dbReference type="ARBA" id="ARBA00022630"/>
    </source>
</evidence>
<evidence type="ECO:0000256" key="3">
    <source>
        <dbReference type="ARBA" id="ARBA00022643"/>
    </source>
</evidence>
<reference evidence="6" key="1">
    <citation type="submission" date="2021-01" db="EMBL/GenBank/DDBJ databases">
        <title>Modified the classification status of verrucomicrobia.</title>
        <authorList>
            <person name="Feng X."/>
        </authorList>
    </citation>
    <scope>NUCLEOTIDE SEQUENCE</scope>
    <source>
        <strain evidence="6">_KCTC 22039</strain>
    </source>
</reference>
<dbReference type="PANTHER" id="PTHR33798">
    <property type="entry name" value="FLAVOPROTEIN OXYGENASE"/>
    <property type="match status" value="1"/>
</dbReference>
<feature type="domain" description="Flavin reductase like" evidence="5">
    <location>
        <begin position="19"/>
        <end position="177"/>
    </location>
</feature>
<comment type="cofactor">
    <cofactor evidence="1">
        <name>FMN</name>
        <dbReference type="ChEBI" id="CHEBI:58210"/>
    </cofactor>
</comment>
<sequence length="198" mass="21696">MKIDLDGEHAGQAYGILSALITPRPIAWVTTVDEAGSVNAAPFSFFNVFGSRPPLVVFAPGNKEPGIPKDTARNIRRSREFVVHMVERQLGQQMVATAAPLDHGVSELDGLGLDLLASDLIDVPRIAQASVAMECREHSVVEVGQNRLVIGTVHCIHVRDGLFDPQTMRFNVDAYAPIGRMASPDWYCGTEDLYEIKR</sequence>
<dbReference type="InterPro" id="IPR002563">
    <property type="entry name" value="Flavin_Rdtase-like_dom"/>
</dbReference>
<keyword evidence="3" id="KW-0288">FMN</keyword>
<dbReference type="RefSeq" id="WP_200312279.1">
    <property type="nucleotide sequence ID" value="NZ_JAENIM010000044.1"/>
</dbReference>
<evidence type="ECO:0000256" key="4">
    <source>
        <dbReference type="ARBA" id="ARBA00038054"/>
    </source>
</evidence>
<dbReference type="PANTHER" id="PTHR33798:SF5">
    <property type="entry name" value="FLAVIN REDUCTASE LIKE DOMAIN-CONTAINING PROTEIN"/>
    <property type="match status" value="1"/>
</dbReference>
<name>A0A8J7SLB5_9BACT</name>
<dbReference type="SMART" id="SM00903">
    <property type="entry name" value="Flavin_Reduct"/>
    <property type="match status" value="1"/>
</dbReference>
<comment type="similarity">
    <text evidence="4">Belongs to the flavoredoxin family.</text>
</comment>
<proteinExistence type="inferred from homology"/>
<gene>
    <name evidence="6" type="ORF">JIN82_13975</name>
</gene>
<dbReference type="GO" id="GO:0016646">
    <property type="term" value="F:oxidoreductase activity, acting on the CH-NH group of donors, NAD or NADP as acceptor"/>
    <property type="evidence" value="ECO:0007669"/>
    <property type="project" value="UniProtKB-ARBA"/>
</dbReference>
<dbReference type="Gene3D" id="2.30.110.10">
    <property type="entry name" value="Electron Transport, Fmn-binding Protein, Chain A"/>
    <property type="match status" value="1"/>
</dbReference>
<evidence type="ECO:0000259" key="5">
    <source>
        <dbReference type="SMART" id="SM00903"/>
    </source>
</evidence>
<evidence type="ECO:0000256" key="1">
    <source>
        <dbReference type="ARBA" id="ARBA00001917"/>
    </source>
</evidence>
<dbReference type="AlphaFoldDB" id="A0A8J7SLB5"/>
<accession>A0A8J7SLB5</accession>
<organism evidence="6 7">
    <name type="scientific">Persicirhabdus sediminis</name>
    <dbReference type="NCBI Taxonomy" id="454144"/>
    <lineage>
        <taxon>Bacteria</taxon>
        <taxon>Pseudomonadati</taxon>
        <taxon>Verrucomicrobiota</taxon>
        <taxon>Verrucomicrobiia</taxon>
        <taxon>Verrucomicrobiales</taxon>
        <taxon>Verrucomicrobiaceae</taxon>
        <taxon>Persicirhabdus</taxon>
    </lineage>
</organism>
<evidence type="ECO:0000313" key="6">
    <source>
        <dbReference type="EMBL" id="MBK1792266.1"/>
    </source>
</evidence>
<dbReference type="GO" id="GO:0010181">
    <property type="term" value="F:FMN binding"/>
    <property type="evidence" value="ECO:0007669"/>
    <property type="project" value="InterPro"/>
</dbReference>
<evidence type="ECO:0000313" key="7">
    <source>
        <dbReference type="Proteomes" id="UP000624703"/>
    </source>
</evidence>
<dbReference type="EMBL" id="JAENIM010000044">
    <property type="protein sequence ID" value="MBK1792266.1"/>
    <property type="molecule type" value="Genomic_DNA"/>
</dbReference>
<dbReference type="Pfam" id="PF01613">
    <property type="entry name" value="Flavin_Reduct"/>
    <property type="match status" value="1"/>
</dbReference>
<keyword evidence="7" id="KW-1185">Reference proteome</keyword>
<keyword evidence="2" id="KW-0285">Flavoprotein</keyword>
<comment type="caution">
    <text evidence="6">The sequence shown here is derived from an EMBL/GenBank/DDBJ whole genome shotgun (WGS) entry which is preliminary data.</text>
</comment>
<dbReference type="InterPro" id="IPR012349">
    <property type="entry name" value="Split_barrel_FMN-bd"/>
</dbReference>